<dbReference type="EMBL" id="JBHDLJ010000013">
    <property type="protein sequence ID" value="MFB0835679.1"/>
    <property type="molecule type" value="Genomic_DNA"/>
</dbReference>
<keyword evidence="2" id="KW-1133">Transmembrane helix</keyword>
<dbReference type="RefSeq" id="WP_373972856.1">
    <property type="nucleotide sequence ID" value="NZ_JBHDLJ010000013.1"/>
</dbReference>
<organism evidence="3 4">
    <name type="scientific">Arthrobacter halodurans</name>
    <dbReference type="NCBI Taxonomy" id="516699"/>
    <lineage>
        <taxon>Bacteria</taxon>
        <taxon>Bacillati</taxon>
        <taxon>Actinomycetota</taxon>
        <taxon>Actinomycetes</taxon>
        <taxon>Micrococcales</taxon>
        <taxon>Micrococcaceae</taxon>
        <taxon>Arthrobacter</taxon>
    </lineage>
</organism>
<sequence length="102" mass="10302">MTERPKPLAGMFLLAVMLWFIAGLTGLVAAAAVSRPGGGGVIVFVTVIFSLTAFILGVIAAWRAASALDFLVASVPEPAEPEAVTPVPAEVNAPPSTATAAN</sequence>
<reference evidence="3 4" key="1">
    <citation type="submission" date="2024-09" db="EMBL/GenBank/DDBJ databases">
        <authorList>
            <person name="Salinas-Garcia M.A."/>
            <person name="Prieme A."/>
        </authorList>
    </citation>
    <scope>NUCLEOTIDE SEQUENCE [LARGE SCALE GENOMIC DNA]</scope>
    <source>
        <strain evidence="3 4">DSM 21081</strain>
    </source>
</reference>
<feature type="transmembrane region" description="Helical" evidence="2">
    <location>
        <begin position="39"/>
        <end position="62"/>
    </location>
</feature>
<keyword evidence="4" id="KW-1185">Reference proteome</keyword>
<protein>
    <submittedName>
        <fullName evidence="3">Uncharacterized protein</fullName>
    </submittedName>
</protein>
<gene>
    <name evidence="3" type="ORF">ACETWP_13895</name>
</gene>
<comment type="caution">
    <text evidence="3">The sequence shown here is derived from an EMBL/GenBank/DDBJ whole genome shotgun (WGS) entry which is preliminary data.</text>
</comment>
<feature type="region of interest" description="Disordered" evidence="1">
    <location>
        <begin position="81"/>
        <end position="102"/>
    </location>
</feature>
<feature type="transmembrane region" description="Helical" evidence="2">
    <location>
        <begin position="12"/>
        <end position="33"/>
    </location>
</feature>
<keyword evidence="2" id="KW-0812">Transmembrane</keyword>
<accession>A0ABV4UPU6</accession>
<evidence type="ECO:0000256" key="1">
    <source>
        <dbReference type="SAM" id="MobiDB-lite"/>
    </source>
</evidence>
<evidence type="ECO:0000313" key="3">
    <source>
        <dbReference type="EMBL" id="MFB0835679.1"/>
    </source>
</evidence>
<feature type="compositionally biased region" description="Low complexity" evidence="1">
    <location>
        <begin position="81"/>
        <end position="95"/>
    </location>
</feature>
<proteinExistence type="predicted"/>
<name>A0ABV4UPU6_9MICC</name>
<keyword evidence="2" id="KW-0472">Membrane</keyword>
<dbReference type="Proteomes" id="UP001575652">
    <property type="component" value="Unassembled WGS sequence"/>
</dbReference>
<evidence type="ECO:0000256" key="2">
    <source>
        <dbReference type="SAM" id="Phobius"/>
    </source>
</evidence>
<evidence type="ECO:0000313" key="4">
    <source>
        <dbReference type="Proteomes" id="UP001575652"/>
    </source>
</evidence>